<name>A0A5M3MDT2_CONPW</name>
<comment type="caution">
    <text evidence="1">The sequence shown here is derived from an EMBL/GenBank/DDBJ whole genome shotgun (WGS) entry which is preliminary data.</text>
</comment>
<accession>A0A5M3MDT2</accession>
<keyword evidence="2" id="KW-1185">Reference proteome</keyword>
<organism evidence="1 2">
    <name type="scientific">Coniophora puteana (strain RWD-64-598)</name>
    <name type="common">Brown rot fungus</name>
    <dbReference type="NCBI Taxonomy" id="741705"/>
    <lineage>
        <taxon>Eukaryota</taxon>
        <taxon>Fungi</taxon>
        <taxon>Dikarya</taxon>
        <taxon>Basidiomycota</taxon>
        <taxon>Agaricomycotina</taxon>
        <taxon>Agaricomycetes</taxon>
        <taxon>Agaricomycetidae</taxon>
        <taxon>Boletales</taxon>
        <taxon>Coniophorineae</taxon>
        <taxon>Coniophoraceae</taxon>
        <taxon>Coniophora</taxon>
    </lineage>
</organism>
<dbReference type="Proteomes" id="UP000053558">
    <property type="component" value="Unassembled WGS sequence"/>
</dbReference>
<evidence type="ECO:0000313" key="1">
    <source>
        <dbReference type="EMBL" id="EIW77040.1"/>
    </source>
</evidence>
<dbReference type="OrthoDB" id="2932645at2759"/>
<dbReference type="EMBL" id="JH711584">
    <property type="protein sequence ID" value="EIW77040.1"/>
    <property type="molecule type" value="Genomic_DNA"/>
</dbReference>
<proteinExistence type="predicted"/>
<dbReference type="RefSeq" id="XP_007772494.1">
    <property type="nucleotide sequence ID" value="XM_007774304.1"/>
</dbReference>
<gene>
    <name evidence="1" type="ORF">CONPUDRAFT_146150</name>
</gene>
<protein>
    <submittedName>
        <fullName evidence="1">Uncharacterized protein</fullName>
    </submittedName>
</protein>
<sequence>MEYRTSWLNVQETLQAPEPQLSKNLREIFKRLPGPEEDIGFVESYVVSICRKLQAEAPSPLAREAKTSFGPFSQACLTAGIVQTMMAVARIGLSLDSQEEEYISHCYAMDSLCYLLKSGDESEKESLVEQLLPEGFVAICLRNMGHDLCLLRQVGVDNLRTLVEGIRLEDRPSSAVVAGIMERACLFILRSPKDPQYSIAQLLGPTTSWQIQVFAARQNLPKYEAKKSYPRTHGIGEVSAILMAHLLLCTSPHRSRKFCLEILKQSPQIIDLLLDCMILERTPWHPSSQVDTLAGETLVLLFQWPSHVVPGLSNPTYKSFKASDWKAMLQAVSIFMSREDWSERLIEAWMRIQEEDIKKSMRFFYTAGTDYDPVHPPTAEMVDVLFENRGKARITVLRVLTTLTHAAESCGITNAQIESFLQVAYHASRKCKSPPECLDAVDKALTMENIEEITRNPRLENNPFNIIELPITISPENVLGPTALIRLLAVLAQRKALAGIQTLRHAPPGLSPSTSLSQIQMITHPDVIRRTIKITQERLKYRMQMIQENLTRKKGTWAYHIVCAAFTGCAELAAALISLDTHTEGTYTTEIRGARRQLVIALGNASQMSLNVKQYEQAFHFAWGAVSAAENIPEEEGLDKKLVEKNQQRISQATFGLERLQQSH</sequence>
<reference evidence="2" key="1">
    <citation type="journal article" date="2012" name="Science">
        <title>The Paleozoic origin of enzymatic lignin decomposition reconstructed from 31 fungal genomes.</title>
        <authorList>
            <person name="Floudas D."/>
            <person name="Binder M."/>
            <person name="Riley R."/>
            <person name="Barry K."/>
            <person name="Blanchette R.A."/>
            <person name="Henrissat B."/>
            <person name="Martinez A.T."/>
            <person name="Otillar R."/>
            <person name="Spatafora J.W."/>
            <person name="Yadav J.S."/>
            <person name="Aerts A."/>
            <person name="Benoit I."/>
            <person name="Boyd A."/>
            <person name="Carlson A."/>
            <person name="Copeland A."/>
            <person name="Coutinho P.M."/>
            <person name="de Vries R.P."/>
            <person name="Ferreira P."/>
            <person name="Findley K."/>
            <person name="Foster B."/>
            <person name="Gaskell J."/>
            <person name="Glotzer D."/>
            <person name="Gorecki P."/>
            <person name="Heitman J."/>
            <person name="Hesse C."/>
            <person name="Hori C."/>
            <person name="Igarashi K."/>
            <person name="Jurgens J.A."/>
            <person name="Kallen N."/>
            <person name="Kersten P."/>
            <person name="Kohler A."/>
            <person name="Kuees U."/>
            <person name="Kumar T.K.A."/>
            <person name="Kuo A."/>
            <person name="LaButti K."/>
            <person name="Larrondo L.F."/>
            <person name="Lindquist E."/>
            <person name="Ling A."/>
            <person name="Lombard V."/>
            <person name="Lucas S."/>
            <person name="Lundell T."/>
            <person name="Martin R."/>
            <person name="McLaughlin D.J."/>
            <person name="Morgenstern I."/>
            <person name="Morin E."/>
            <person name="Murat C."/>
            <person name="Nagy L.G."/>
            <person name="Nolan M."/>
            <person name="Ohm R.A."/>
            <person name="Patyshakuliyeva A."/>
            <person name="Rokas A."/>
            <person name="Ruiz-Duenas F.J."/>
            <person name="Sabat G."/>
            <person name="Salamov A."/>
            <person name="Samejima M."/>
            <person name="Schmutz J."/>
            <person name="Slot J.C."/>
            <person name="St John F."/>
            <person name="Stenlid J."/>
            <person name="Sun H."/>
            <person name="Sun S."/>
            <person name="Syed K."/>
            <person name="Tsang A."/>
            <person name="Wiebenga A."/>
            <person name="Young D."/>
            <person name="Pisabarro A."/>
            <person name="Eastwood D.C."/>
            <person name="Martin F."/>
            <person name="Cullen D."/>
            <person name="Grigoriev I.V."/>
            <person name="Hibbett D.S."/>
        </authorList>
    </citation>
    <scope>NUCLEOTIDE SEQUENCE [LARGE SCALE GENOMIC DNA]</scope>
    <source>
        <strain evidence="2">RWD-64-598 SS2</strain>
    </source>
</reference>
<dbReference type="AlphaFoldDB" id="A0A5M3MDT2"/>
<dbReference type="KEGG" id="cput:CONPUDRAFT_146150"/>
<dbReference type="GeneID" id="19202164"/>
<evidence type="ECO:0000313" key="2">
    <source>
        <dbReference type="Proteomes" id="UP000053558"/>
    </source>
</evidence>